<feature type="compositionally biased region" description="Polar residues" evidence="1">
    <location>
        <begin position="249"/>
        <end position="267"/>
    </location>
</feature>
<dbReference type="AlphaFoldDB" id="B8BQZ1"/>
<feature type="compositionally biased region" description="Low complexity" evidence="1">
    <location>
        <begin position="91"/>
        <end position="104"/>
    </location>
</feature>
<keyword evidence="3" id="KW-1185">Reference proteome</keyword>
<protein>
    <submittedName>
        <fullName evidence="2">Uncharacterized protein</fullName>
    </submittedName>
</protein>
<name>B8BQZ1_THAPS</name>
<feature type="region of interest" description="Disordered" evidence="1">
    <location>
        <begin position="83"/>
        <end position="104"/>
    </location>
</feature>
<gene>
    <name evidence="2" type="ORF">THAPSDRAFT_1444</name>
</gene>
<dbReference type="GeneID" id="7445293"/>
<proteinExistence type="predicted"/>
<reference evidence="2 3" key="1">
    <citation type="journal article" date="2004" name="Science">
        <title>The genome of the diatom Thalassiosira pseudonana: ecology, evolution, and metabolism.</title>
        <authorList>
            <person name="Armbrust E.V."/>
            <person name="Berges J.A."/>
            <person name="Bowler C."/>
            <person name="Green B.R."/>
            <person name="Martinez D."/>
            <person name="Putnam N.H."/>
            <person name="Zhou S."/>
            <person name="Allen A.E."/>
            <person name="Apt K.E."/>
            <person name="Bechner M."/>
            <person name="Brzezinski M.A."/>
            <person name="Chaal B.K."/>
            <person name="Chiovitti A."/>
            <person name="Davis A.K."/>
            <person name="Demarest M.S."/>
            <person name="Detter J.C."/>
            <person name="Glavina T."/>
            <person name="Goodstein D."/>
            <person name="Hadi M.Z."/>
            <person name="Hellsten U."/>
            <person name="Hildebrand M."/>
            <person name="Jenkins B.D."/>
            <person name="Jurka J."/>
            <person name="Kapitonov V.V."/>
            <person name="Kroger N."/>
            <person name="Lau W.W."/>
            <person name="Lane T.W."/>
            <person name="Larimer F.W."/>
            <person name="Lippmeier J.C."/>
            <person name="Lucas S."/>
            <person name="Medina M."/>
            <person name="Montsant A."/>
            <person name="Obornik M."/>
            <person name="Parker M.S."/>
            <person name="Palenik B."/>
            <person name="Pazour G.J."/>
            <person name="Richardson P.M."/>
            <person name="Rynearson T.A."/>
            <person name="Saito M.A."/>
            <person name="Schwartz D.C."/>
            <person name="Thamatrakoln K."/>
            <person name="Valentin K."/>
            <person name="Vardi A."/>
            <person name="Wilkerson F.P."/>
            <person name="Rokhsar D.S."/>
        </authorList>
    </citation>
    <scope>NUCLEOTIDE SEQUENCE [LARGE SCALE GENOMIC DNA]</scope>
    <source>
        <strain evidence="2 3">CCMP1335</strain>
    </source>
</reference>
<feature type="region of interest" description="Disordered" evidence="1">
    <location>
        <begin position="340"/>
        <end position="366"/>
    </location>
</feature>
<dbReference type="InParanoid" id="B8BQZ1"/>
<sequence>MNVFHHPAASQRAQILQRVSTLHLETASNDTTFSLRCATSSAAACSCDDETRSFTPMVQTKSISDPITDNDIDVGGVVGEVGGFGHHTPSSDRATSTTTTSMKSLNDSTNHHNITLLPSLTPLLPTQHTDINDVTQKLASTHVNISYKGKQPAVVSSNINQTTSFVQTLPSFPQPGGAFLGREVRSTTKHTMEYEYTQTPKKQRRSAVCLPPGTTFVYSKDIMTFLTKKTNSSGSNSGEFNMNEGALFNSTTPAPIKHTSSTPCTRSYSRRPLPASRRTKENKRQQRMALGDIYDYQLNRLAMNPKDRHLHSPKKTLDGISEDEDDSCFTPIAFRLSGNNATVEYDESNESKSAEESTQNNSFDDDKLLTPVDIFFGYEDANRPVEESQVDVDDNPFAEFARNYLN</sequence>
<feature type="region of interest" description="Disordered" evidence="1">
    <location>
        <begin position="249"/>
        <end position="284"/>
    </location>
</feature>
<dbReference type="Proteomes" id="UP000001449">
    <property type="component" value="Chromosome 1"/>
</dbReference>
<dbReference type="RefSeq" id="XP_002286804.1">
    <property type="nucleotide sequence ID" value="XM_002286768.1"/>
</dbReference>
<dbReference type="HOGENOM" id="CLU_678803_0_0_1"/>
<dbReference type="PaxDb" id="35128-Thaps1444"/>
<reference evidence="2 3" key="2">
    <citation type="journal article" date="2008" name="Nature">
        <title>The Phaeodactylum genome reveals the evolutionary history of diatom genomes.</title>
        <authorList>
            <person name="Bowler C."/>
            <person name="Allen A.E."/>
            <person name="Badger J.H."/>
            <person name="Grimwood J."/>
            <person name="Jabbari K."/>
            <person name="Kuo A."/>
            <person name="Maheswari U."/>
            <person name="Martens C."/>
            <person name="Maumus F."/>
            <person name="Otillar R.P."/>
            <person name="Rayko E."/>
            <person name="Salamov A."/>
            <person name="Vandepoele K."/>
            <person name="Beszteri B."/>
            <person name="Gruber A."/>
            <person name="Heijde M."/>
            <person name="Katinka M."/>
            <person name="Mock T."/>
            <person name="Valentin K."/>
            <person name="Verret F."/>
            <person name="Berges J.A."/>
            <person name="Brownlee C."/>
            <person name="Cadoret J.P."/>
            <person name="Chiovitti A."/>
            <person name="Choi C.J."/>
            <person name="Coesel S."/>
            <person name="De Martino A."/>
            <person name="Detter J.C."/>
            <person name="Durkin C."/>
            <person name="Falciatore A."/>
            <person name="Fournet J."/>
            <person name="Haruta M."/>
            <person name="Huysman M.J."/>
            <person name="Jenkins B.D."/>
            <person name="Jiroutova K."/>
            <person name="Jorgensen R.E."/>
            <person name="Joubert Y."/>
            <person name="Kaplan A."/>
            <person name="Kroger N."/>
            <person name="Kroth P.G."/>
            <person name="La Roche J."/>
            <person name="Lindquist E."/>
            <person name="Lommer M."/>
            <person name="Martin-Jezequel V."/>
            <person name="Lopez P.J."/>
            <person name="Lucas S."/>
            <person name="Mangogna M."/>
            <person name="McGinnis K."/>
            <person name="Medlin L.K."/>
            <person name="Montsant A."/>
            <person name="Oudot-Le Secq M.P."/>
            <person name="Napoli C."/>
            <person name="Obornik M."/>
            <person name="Parker M.S."/>
            <person name="Petit J.L."/>
            <person name="Porcel B.M."/>
            <person name="Poulsen N."/>
            <person name="Robison M."/>
            <person name="Rychlewski L."/>
            <person name="Rynearson T.A."/>
            <person name="Schmutz J."/>
            <person name="Shapiro H."/>
            <person name="Siaut M."/>
            <person name="Stanley M."/>
            <person name="Sussman M.R."/>
            <person name="Taylor A.R."/>
            <person name="Vardi A."/>
            <person name="von Dassow P."/>
            <person name="Vyverman W."/>
            <person name="Willis A."/>
            <person name="Wyrwicz L.S."/>
            <person name="Rokhsar D.S."/>
            <person name="Weissenbach J."/>
            <person name="Armbrust E.V."/>
            <person name="Green B.R."/>
            <person name="Van de Peer Y."/>
            <person name="Grigoriev I.V."/>
        </authorList>
    </citation>
    <scope>NUCLEOTIDE SEQUENCE [LARGE SCALE GENOMIC DNA]</scope>
    <source>
        <strain evidence="2 3">CCMP1335</strain>
    </source>
</reference>
<accession>B8BQZ1</accession>
<evidence type="ECO:0000313" key="2">
    <source>
        <dbReference type="EMBL" id="EED96445.1"/>
    </source>
</evidence>
<organism evidence="2 3">
    <name type="scientific">Thalassiosira pseudonana</name>
    <name type="common">Marine diatom</name>
    <name type="synonym">Cyclotella nana</name>
    <dbReference type="NCBI Taxonomy" id="35128"/>
    <lineage>
        <taxon>Eukaryota</taxon>
        <taxon>Sar</taxon>
        <taxon>Stramenopiles</taxon>
        <taxon>Ochrophyta</taxon>
        <taxon>Bacillariophyta</taxon>
        <taxon>Coscinodiscophyceae</taxon>
        <taxon>Thalassiosirophycidae</taxon>
        <taxon>Thalassiosirales</taxon>
        <taxon>Thalassiosiraceae</taxon>
        <taxon>Thalassiosira</taxon>
    </lineage>
</organism>
<dbReference type="EMBL" id="CM000638">
    <property type="protein sequence ID" value="EED96445.1"/>
    <property type="molecule type" value="Genomic_DNA"/>
</dbReference>
<evidence type="ECO:0000256" key="1">
    <source>
        <dbReference type="SAM" id="MobiDB-lite"/>
    </source>
</evidence>
<dbReference type="KEGG" id="tps:THAPSDRAFT_1444"/>
<evidence type="ECO:0000313" key="3">
    <source>
        <dbReference type="Proteomes" id="UP000001449"/>
    </source>
</evidence>